<keyword evidence="2 11" id="KW-0436">Ligase</keyword>
<dbReference type="CDD" id="cd01995">
    <property type="entry name" value="QueC-like"/>
    <property type="match status" value="1"/>
</dbReference>
<dbReference type="InterPro" id="IPR014729">
    <property type="entry name" value="Rossmann-like_a/b/a_fold"/>
</dbReference>
<feature type="binding site" evidence="11">
    <location>
        <position position="196"/>
    </location>
    <ligand>
        <name>Zn(2+)</name>
        <dbReference type="ChEBI" id="CHEBI:29105"/>
    </ligand>
</feature>
<feature type="binding site" evidence="11">
    <location>
        <begin position="16"/>
        <end position="26"/>
    </location>
    <ligand>
        <name>ATP</name>
        <dbReference type="ChEBI" id="CHEBI:30616"/>
    </ligand>
</feature>
<dbReference type="NCBIfam" id="TIGR00364">
    <property type="entry name" value="7-cyano-7-deazaguanine synthase QueC"/>
    <property type="match status" value="1"/>
</dbReference>
<feature type="binding site" evidence="11">
    <location>
        <position position="210"/>
    </location>
    <ligand>
        <name>Zn(2+)</name>
        <dbReference type="ChEBI" id="CHEBI:29105"/>
    </ligand>
</feature>
<comment type="function">
    <text evidence="11">Catalyzes the ATP-dependent conversion of 7-carboxy-7-deazaguanine (CDG) to 7-cyano-7-deazaguanine (preQ(0)).</text>
</comment>
<comment type="catalytic activity">
    <reaction evidence="10 11">
        <text>7-carboxy-7-carbaguanine + NH4(+) + 2 ATP = 7-cyano-7-carbaguanine + 2 AMP + 2 diphosphate + 2 H(+)</text>
        <dbReference type="Rhea" id="RHEA:27982"/>
        <dbReference type="ChEBI" id="CHEBI:15378"/>
        <dbReference type="ChEBI" id="CHEBI:28938"/>
        <dbReference type="ChEBI" id="CHEBI:30616"/>
        <dbReference type="ChEBI" id="CHEBI:33019"/>
        <dbReference type="ChEBI" id="CHEBI:45075"/>
        <dbReference type="ChEBI" id="CHEBI:61036"/>
        <dbReference type="ChEBI" id="CHEBI:456215"/>
        <dbReference type="EC" id="6.3.4.20"/>
    </reaction>
</comment>
<name>B4SEN5_PELPB</name>
<dbReference type="eggNOG" id="COG0603">
    <property type="taxonomic scope" value="Bacteria"/>
</dbReference>
<dbReference type="RefSeq" id="WP_012507622.1">
    <property type="nucleotide sequence ID" value="NC_011060.1"/>
</dbReference>
<evidence type="ECO:0000313" key="14">
    <source>
        <dbReference type="Proteomes" id="UP000002724"/>
    </source>
</evidence>
<keyword evidence="4 11" id="KW-0547">Nucleotide-binding</keyword>
<dbReference type="KEGG" id="pph:Ppha_0838"/>
<evidence type="ECO:0000256" key="11">
    <source>
        <dbReference type="HAMAP-Rule" id="MF_01633"/>
    </source>
</evidence>
<feature type="compositionally biased region" description="Polar residues" evidence="12">
    <location>
        <begin position="246"/>
        <end position="258"/>
    </location>
</feature>
<dbReference type="AlphaFoldDB" id="B4SEN5"/>
<evidence type="ECO:0000256" key="5">
    <source>
        <dbReference type="ARBA" id="ARBA00022785"/>
    </source>
</evidence>
<evidence type="ECO:0000256" key="1">
    <source>
        <dbReference type="ARBA" id="ARBA00005061"/>
    </source>
</evidence>
<dbReference type="OrthoDB" id="9789567at2"/>
<evidence type="ECO:0000256" key="12">
    <source>
        <dbReference type="SAM" id="MobiDB-lite"/>
    </source>
</evidence>
<feature type="binding site" evidence="11">
    <location>
        <position position="204"/>
    </location>
    <ligand>
        <name>Zn(2+)</name>
        <dbReference type="ChEBI" id="CHEBI:29105"/>
    </ligand>
</feature>
<evidence type="ECO:0000256" key="3">
    <source>
        <dbReference type="ARBA" id="ARBA00022723"/>
    </source>
</evidence>
<comment type="pathway">
    <text evidence="1 11">Purine metabolism; 7-cyano-7-deazaguanine biosynthesis.</text>
</comment>
<dbReference type="Gene3D" id="3.40.50.620">
    <property type="entry name" value="HUPs"/>
    <property type="match status" value="1"/>
</dbReference>
<dbReference type="GO" id="GO:0008270">
    <property type="term" value="F:zinc ion binding"/>
    <property type="evidence" value="ECO:0007669"/>
    <property type="project" value="UniProtKB-UniRule"/>
</dbReference>
<dbReference type="HAMAP" id="MF_01633">
    <property type="entry name" value="QueC"/>
    <property type="match status" value="1"/>
</dbReference>
<dbReference type="Proteomes" id="UP000002724">
    <property type="component" value="Chromosome"/>
</dbReference>
<gene>
    <name evidence="11" type="primary">queC</name>
    <name evidence="13" type="ordered locus">Ppha_0838</name>
</gene>
<proteinExistence type="inferred from homology"/>
<evidence type="ECO:0000313" key="13">
    <source>
        <dbReference type="EMBL" id="ACF43127.1"/>
    </source>
</evidence>
<dbReference type="GO" id="GO:0016879">
    <property type="term" value="F:ligase activity, forming carbon-nitrogen bonds"/>
    <property type="evidence" value="ECO:0007669"/>
    <property type="project" value="UniProtKB-UniRule"/>
</dbReference>
<evidence type="ECO:0000256" key="7">
    <source>
        <dbReference type="ARBA" id="ARBA00022840"/>
    </source>
</evidence>
<keyword evidence="7 11" id="KW-0067">ATP-binding</keyword>
<dbReference type="EC" id="6.3.4.20" evidence="9 11"/>
<keyword evidence="3 11" id="KW-0479">Metal-binding</keyword>
<keyword evidence="6 11" id="KW-0862">Zinc</keyword>
<organism evidence="13 14">
    <name type="scientific">Pelodictyon phaeoclathratiforme (strain DSM 5477 / BU-1)</name>
    <dbReference type="NCBI Taxonomy" id="324925"/>
    <lineage>
        <taxon>Bacteria</taxon>
        <taxon>Pseudomonadati</taxon>
        <taxon>Chlorobiota</taxon>
        <taxon>Chlorobiia</taxon>
        <taxon>Chlorobiales</taxon>
        <taxon>Chlorobiaceae</taxon>
        <taxon>Chlorobium/Pelodictyon group</taxon>
        <taxon>Pelodictyon</taxon>
    </lineage>
</organism>
<feature type="binding site" evidence="11">
    <location>
        <position position="207"/>
    </location>
    <ligand>
        <name>Zn(2+)</name>
        <dbReference type="ChEBI" id="CHEBI:29105"/>
    </ligand>
</feature>
<feature type="region of interest" description="Disordered" evidence="12">
    <location>
        <begin position="239"/>
        <end position="258"/>
    </location>
</feature>
<dbReference type="GO" id="GO:0005524">
    <property type="term" value="F:ATP binding"/>
    <property type="evidence" value="ECO:0007669"/>
    <property type="project" value="UniProtKB-UniRule"/>
</dbReference>
<evidence type="ECO:0000256" key="10">
    <source>
        <dbReference type="ARBA" id="ARBA00047890"/>
    </source>
</evidence>
<evidence type="ECO:0000256" key="2">
    <source>
        <dbReference type="ARBA" id="ARBA00022598"/>
    </source>
</evidence>
<comment type="cofactor">
    <cofactor evidence="11">
        <name>Zn(2+)</name>
        <dbReference type="ChEBI" id="CHEBI:29105"/>
    </cofactor>
    <text evidence="11">Binds 1 zinc ion per subunit.</text>
</comment>
<sequence length="258" mass="28370" precursor="true">MSRFVSTTQPKAVVLLSGGMDSLVTTAMAHAAGFELAAMHVNYGQRTWQKELESFRSICSHYNIEQRLEVNADFLAQIGGSSLTDFSMPVGGADLQGSSIPTSYVPFRNAGFLSMAVSWSEVIGASKIFIGAVEEDSSGYPDCRKVFYDAFNTVIVLGTKPETDIAILTPLIEMQKSEIVRKGIELQVPFELSWSCYKSEGKACGLCDSCARRLRAFEMMGITDPIDYEARPLYIQQKSAEHSRHTSSIHPSINTLQS</sequence>
<dbReference type="PANTHER" id="PTHR42914:SF1">
    <property type="entry name" value="7-CYANO-7-DEAZAGUANINE SYNTHASE"/>
    <property type="match status" value="1"/>
</dbReference>
<evidence type="ECO:0000256" key="6">
    <source>
        <dbReference type="ARBA" id="ARBA00022833"/>
    </source>
</evidence>
<evidence type="ECO:0000256" key="8">
    <source>
        <dbReference type="ARBA" id="ARBA00037993"/>
    </source>
</evidence>
<dbReference type="InterPro" id="IPR018317">
    <property type="entry name" value="QueC"/>
</dbReference>
<keyword evidence="14" id="KW-1185">Reference proteome</keyword>
<dbReference type="UniPathway" id="UPA00391"/>
<dbReference type="SUPFAM" id="SSF52402">
    <property type="entry name" value="Adenine nucleotide alpha hydrolases-like"/>
    <property type="match status" value="1"/>
</dbReference>
<dbReference type="STRING" id="324925.Ppha_0838"/>
<dbReference type="Pfam" id="PF06508">
    <property type="entry name" value="QueC"/>
    <property type="match status" value="1"/>
</dbReference>
<dbReference type="PANTHER" id="PTHR42914">
    <property type="entry name" value="7-CYANO-7-DEAZAGUANINE SYNTHASE"/>
    <property type="match status" value="1"/>
</dbReference>
<comment type="similarity">
    <text evidence="8 11">Belongs to the QueC family.</text>
</comment>
<dbReference type="HOGENOM" id="CLU_081854_1_0_10"/>
<dbReference type="GO" id="GO:0008616">
    <property type="term" value="P:tRNA queuosine(34) biosynthetic process"/>
    <property type="evidence" value="ECO:0007669"/>
    <property type="project" value="UniProtKB-UniRule"/>
</dbReference>
<evidence type="ECO:0000256" key="9">
    <source>
        <dbReference type="ARBA" id="ARBA00039149"/>
    </source>
</evidence>
<dbReference type="EMBL" id="CP001110">
    <property type="protein sequence ID" value="ACF43127.1"/>
    <property type="molecule type" value="Genomic_DNA"/>
</dbReference>
<accession>B4SEN5</accession>
<dbReference type="PIRSF" id="PIRSF006293">
    <property type="entry name" value="ExsB"/>
    <property type="match status" value="1"/>
</dbReference>
<evidence type="ECO:0000256" key="4">
    <source>
        <dbReference type="ARBA" id="ARBA00022741"/>
    </source>
</evidence>
<keyword evidence="5 11" id="KW-0671">Queuosine biosynthesis</keyword>
<protein>
    <recommendedName>
        <fullName evidence="9 11">7-cyano-7-deazaguanine synthase</fullName>
        <ecNumber evidence="9 11">6.3.4.20</ecNumber>
    </recommendedName>
    <alternativeName>
        <fullName evidence="11">7-cyano-7-carbaguanine synthase</fullName>
    </alternativeName>
    <alternativeName>
        <fullName evidence="11">PreQ(0) synthase</fullName>
    </alternativeName>
    <alternativeName>
        <fullName evidence="11">Queuosine biosynthesis protein QueC</fullName>
    </alternativeName>
</protein>
<reference evidence="13 14" key="1">
    <citation type="submission" date="2008-06" db="EMBL/GenBank/DDBJ databases">
        <title>Complete sequence of Pelodictyon phaeoclathratiforme BU-1.</title>
        <authorList>
            <consortium name="US DOE Joint Genome Institute"/>
            <person name="Lucas S."/>
            <person name="Copeland A."/>
            <person name="Lapidus A."/>
            <person name="Glavina del Rio T."/>
            <person name="Dalin E."/>
            <person name="Tice H."/>
            <person name="Bruce D."/>
            <person name="Goodwin L."/>
            <person name="Pitluck S."/>
            <person name="Schmutz J."/>
            <person name="Larimer F."/>
            <person name="Land M."/>
            <person name="Hauser L."/>
            <person name="Kyrpides N."/>
            <person name="Mikhailova N."/>
            <person name="Liu Z."/>
            <person name="Li T."/>
            <person name="Zhao F."/>
            <person name="Overmann J."/>
            <person name="Bryant D.A."/>
            <person name="Richardson P."/>
        </authorList>
    </citation>
    <scope>NUCLEOTIDE SEQUENCE [LARGE SCALE GENOMIC DNA]</scope>
    <source>
        <strain evidence="14">DSM 5477 / BU-1</strain>
    </source>
</reference>